<evidence type="ECO:0000313" key="3">
    <source>
        <dbReference type="EMBL" id="MBK1632359.1"/>
    </source>
</evidence>
<reference evidence="3 4" key="1">
    <citation type="journal article" date="2020" name="Microorganisms">
        <title>Osmotic Adaptation and Compatible Solute Biosynthesis of Phototrophic Bacteria as Revealed from Genome Analyses.</title>
        <authorList>
            <person name="Imhoff J.F."/>
            <person name="Rahn T."/>
            <person name="Kunzel S."/>
            <person name="Keller A."/>
            <person name="Neulinger S.C."/>
        </authorList>
    </citation>
    <scope>NUCLEOTIDE SEQUENCE [LARGE SCALE GENOMIC DNA]</scope>
    <source>
        <strain evidence="3 4">DSM 6210</strain>
    </source>
</reference>
<protein>
    <recommendedName>
        <fullName evidence="2">DUF2281 domain-containing protein</fullName>
    </recommendedName>
</protein>
<evidence type="ECO:0000313" key="4">
    <source>
        <dbReference type="Proteomes" id="UP000748752"/>
    </source>
</evidence>
<sequence length="67" mass="7691">MSDVAEKLLECVDQLPETTAQEVLDFAEFLLQREAVREDRELSWAQQPSMTDWDNADDDAWNHAPAV</sequence>
<dbReference type="EMBL" id="NRRV01000045">
    <property type="protein sequence ID" value="MBK1632359.1"/>
    <property type="molecule type" value="Genomic_DNA"/>
</dbReference>
<feature type="domain" description="DUF2281" evidence="2">
    <location>
        <begin position="7"/>
        <end position="38"/>
    </location>
</feature>
<evidence type="ECO:0000259" key="2">
    <source>
        <dbReference type="Pfam" id="PF10047"/>
    </source>
</evidence>
<accession>A0ABS1CKA1</accession>
<keyword evidence="4" id="KW-1185">Reference proteome</keyword>
<evidence type="ECO:0000256" key="1">
    <source>
        <dbReference type="SAM" id="MobiDB-lite"/>
    </source>
</evidence>
<gene>
    <name evidence="3" type="ORF">CKO31_16770</name>
</gene>
<dbReference type="Proteomes" id="UP000748752">
    <property type="component" value="Unassembled WGS sequence"/>
</dbReference>
<organism evidence="3 4">
    <name type="scientific">Thiohalocapsa halophila</name>
    <dbReference type="NCBI Taxonomy" id="69359"/>
    <lineage>
        <taxon>Bacteria</taxon>
        <taxon>Pseudomonadati</taxon>
        <taxon>Pseudomonadota</taxon>
        <taxon>Gammaproteobacteria</taxon>
        <taxon>Chromatiales</taxon>
        <taxon>Chromatiaceae</taxon>
        <taxon>Thiohalocapsa</taxon>
    </lineage>
</organism>
<dbReference type="InterPro" id="IPR018739">
    <property type="entry name" value="DUF2281"/>
</dbReference>
<name>A0ABS1CKA1_9GAMM</name>
<comment type="caution">
    <text evidence="3">The sequence shown here is derived from an EMBL/GenBank/DDBJ whole genome shotgun (WGS) entry which is preliminary data.</text>
</comment>
<proteinExistence type="predicted"/>
<feature type="region of interest" description="Disordered" evidence="1">
    <location>
        <begin position="41"/>
        <end position="67"/>
    </location>
</feature>
<dbReference type="Pfam" id="PF10047">
    <property type="entry name" value="DUF2281"/>
    <property type="match status" value="1"/>
</dbReference>
<dbReference type="RefSeq" id="WP_200239865.1">
    <property type="nucleotide sequence ID" value="NZ_NRRV01000045.1"/>
</dbReference>